<evidence type="ECO:0000313" key="2">
    <source>
        <dbReference type="Proteomes" id="UP000683925"/>
    </source>
</evidence>
<reference evidence="1" key="1">
    <citation type="submission" date="2021-01" db="EMBL/GenBank/DDBJ databases">
        <authorList>
            <consortium name="Genoscope - CEA"/>
            <person name="William W."/>
        </authorList>
    </citation>
    <scope>NUCLEOTIDE SEQUENCE</scope>
</reference>
<accession>A0A8S1SAC5</accession>
<name>A0A8S1SAC5_PAROT</name>
<dbReference type="AlphaFoldDB" id="A0A8S1SAC5"/>
<sequence>MGTNKNANTRNRKLLKSSWMIEIDPLQKPNKQRGLKSKVKLLLFCLCGYIQADCNRYQVHKKVIISYLFVKSFGNYKDSQDENTRNCQRNNQKNMLSINQINSKKVKAQKHNDYFYNAKVVNSVFTHLHFIQIFKFLVGESQGPSIKLQFIHKYIYFGKNLTLNAQTFLAFILLQSEISNEFSSLQNFSVFLFFKKELIQNQQNHLIQQNNFINIINHIIIVILNMLTRLKRFSSQRLYQYAKYQNQQNKKLKLKQI</sequence>
<gene>
    <name evidence="1" type="ORF">POCTA_138.1.T0080260</name>
</gene>
<comment type="caution">
    <text evidence="1">The sequence shown here is derived from an EMBL/GenBank/DDBJ whole genome shotgun (WGS) entry which is preliminary data.</text>
</comment>
<dbReference type="OrthoDB" id="10335915at2759"/>
<proteinExistence type="predicted"/>
<protein>
    <submittedName>
        <fullName evidence="1">Uncharacterized protein</fullName>
    </submittedName>
</protein>
<dbReference type="Proteomes" id="UP000683925">
    <property type="component" value="Unassembled WGS sequence"/>
</dbReference>
<evidence type="ECO:0000313" key="1">
    <source>
        <dbReference type="EMBL" id="CAD8137226.1"/>
    </source>
</evidence>
<organism evidence="1 2">
    <name type="scientific">Paramecium octaurelia</name>
    <dbReference type="NCBI Taxonomy" id="43137"/>
    <lineage>
        <taxon>Eukaryota</taxon>
        <taxon>Sar</taxon>
        <taxon>Alveolata</taxon>
        <taxon>Ciliophora</taxon>
        <taxon>Intramacronucleata</taxon>
        <taxon>Oligohymenophorea</taxon>
        <taxon>Peniculida</taxon>
        <taxon>Parameciidae</taxon>
        <taxon>Paramecium</taxon>
    </lineage>
</organism>
<dbReference type="EMBL" id="CAJJDP010000007">
    <property type="protein sequence ID" value="CAD8137226.1"/>
    <property type="molecule type" value="Genomic_DNA"/>
</dbReference>
<keyword evidence="2" id="KW-1185">Reference proteome</keyword>
<dbReference type="OMA" id="CGYIQAD"/>